<gene>
    <name evidence="6" type="ORF">FQ775_22305</name>
</gene>
<dbReference type="InterPro" id="IPR050740">
    <property type="entry name" value="Aldehyde_DH_Superfamily"/>
</dbReference>
<proteinExistence type="inferred from homology"/>
<dbReference type="AlphaFoldDB" id="A0A5B8L4Z5"/>
<dbReference type="EMBL" id="CP042301">
    <property type="protein sequence ID" value="QDZ02879.1"/>
    <property type="molecule type" value="Genomic_DNA"/>
</dbReference>
<dbReference type="Gene3D" id="3.40.605.10">
    <property type="entry name" value="Aldehyde Dehydrogenase, Chain A, domain 1"/>
    <property type="match status" value="1"/>
</dbReference>
<dbReference type="InterPro" id="IPR016161">
    <property type="entry name" value="Ald_DH/histidinol_DH"/>
</dbReference>
<dbReference type="NCBIfam" id="TIGR01780">
    <property type="entry name" value="SSADH"/>
    <property type="match status" value="1"/>
</dbReference>
<comment type="similarity">
    <text evidence="1 4">Belongs to the aldehyde dehydrogenase family.</text>
</comment>
<evidence type="ECO:0000256" key="3">
    <source>
        <dbReference type="PROSITE-ProRule" id="PRU10007"/>
    </source>
</evidence>
<dbReference type="GO" id="GO:0005829">
    <property type="term" value="C:cytosol"/>
    <property type="evidence" value="ECO:0007669"/>
    <property type="project" value="TreeGrafter"/>
</dbReference>
<dbReference type="InterPro" id="IPR010102">
    <property type="entry name" value="Succ_semiAld_DH"/>
</dbReference>
<evidence type="ECO:0000256" key="4">
    <source>
        <dbReference type="RuleBase" id="RU003345"/>
    </source>
</evidence>
<accession>A0A5B8L4Z5</accession>
<keyword evidence="2 4" id="KW-0560">Oxidoreductase</keyword>
<dbReference type="InterPro" id="IPR029510">
    <property type="entry name" value="Ald_DH_CS_GLU"/>
</dbReference>
<dbReference type="GO" id="GO:0009450">
    <property type="term" value="P:gamma-aminobutyric acid catabolic process"/>
    <property type="evidence" value="ECO:0007669"/>
    <property type="project" value="InterPro"/>
</dbReference>
<dbReference type="PANTHER" id="PTHR43353:SF5">
    <property type="entry name" value="SUCCINATE-SEMIALDEHYDE DEHYDROGENASE, MITOCHONDRIAL"/>
    <property type="match status" value="1"/>
</dbReference>
<dbReference type="FunFam" id="3.40.605.10:FF:000005">
    <property type="entry name" value="Succinate-semialdehyde dehydrogenase I"/>
    <property type="match status" value="1"/>
</dbReference>
<dbReference type="Proteomes" id="UP000321389">
    <property type="component" value="Chromosome"/>
</dbReference>
<name>A0A5B8L4Z5_9HYPH</name>
<evidence type="ECO:0000256" key="2">
    <source>
        <dbReference type="ARBA" id="ARBA00023002"/>
    </source>
</evidence>
<dbReference type="InterPro" id="IPR016160">
    <property type="entry name" value="Ald_DH_CS_CYS"/>
</dbReference>
<feature type="domain" description="Aldehyde dehydrogenase" evidence="5">
    <location>
        <begin position="19"/>
        <end position="478"/>
    </location>
</feature>
<evidence type="ECO:0000313" key="6">
    <source>
        <dbReference type="EMBL" id="QDZ02879.1"/>
    </source>
</evidence>
<dbReference type="PROSITE" id="PS00687">
    <property type="entry name" value="ALDEHYDE_DEHYDR_GLU"/>
    <property type="match status" value="1"/>
</dbReference>
<dbReference type="KEGG" id="niy:FQ775_22305"/>
<dbReference type="FunFam" id="3.40.309.10:FF:000004">
    <property type="entry name" value="Succinate-semialdehyde dehydrogenase I"/>
    <property type="match status" value="1"/>
</dbReference>
<dbReference type="InterPro" id="IPR016163">
    <property type="entry name" value="Ald_DH_C"/>
</dbReference>
<dbReference type="GO" id="GO:0004777">
    <property type="term" value="F:succinate-semialdehyde dehydrogenase (NAD+) activity"/>
    <property type="evidence" value="ECO:0007669"/>
    <property type="project" value="TreeGrafter"/>
</dbReference>
<dbReference type="CDD" id="cd07103">
    <property type="entry name" value="ALDH_F5_SSADH_GabD"/>
    <property type="match status" value="1"/>
</dbReference>
<dbReference type="Pfam" id="PF00171">
    <property type="entry name" value="Aldedh"/>
    <property type="match status" value="1"/>
</dbReference>
<dbReference type="SUPFAM" id="SSF53720">
    <property type="entry name" value="ALDH-like"/>
    <property type="match status" value="1"/>
</dbReference>
<keyword evidence="7" id="KW-1185">Reference proteome</keyword>
<evidence type="ECO:0000313" key="7">
    <source>
        <dbReference type="Proteomes" id="UP000321389"/>
    </source>
</evidence>
<feature type="active site" evidence="3">
    <location>
        <position position="255"/>
    </location>
</feature>
<dbReference type="Gene3D" id="3.40.309.10">
    <property type="entry name" value="Aldehyde Dehydrogenase, Chain A, domain 2"/>
    <property type="match status" value="1"/>
</dbReference>
<protein>
    <submittedName>
        <fullName evidence="6">NAD-dependent succinate-semialdehyde dehydrogenase</fullName>
    </submittedName>
</protein>
<dbReference type="PANTHER" id="PTHR43353">
    <property type="entry name" value="SUCCINATE-SEMIALDEHYDE DEHYDROGENASE, MITOCHONDRIAL"/>
    <property type="match status" value="1"/>
</dbReference>
<dbReference type="OrthoDB" id="9812625at2"/>
<organism evidence="6 7">
    <name type="scientific">Nitratireductor mangrovi</name>
    <dbReference type="NCBI Taxonomy" id="2599600"/>
    <lineage>
        <taxon>Bacteria</taxon>
        <taxon>Pseudomonadati</taxon>
        <taxon>Pseudomonadota</taxon>
        <taxon>Alphaproteobacteria</taxon>
        <taxon>Hyphomicrobiales</taxon>
        <taxon>Phyllobacteriaceae</taxon>
        <taxon>Nitratireductor</taxon>
    </lineage>
</organism>
<dbReference type="PROSITE" id="PS00070">
    <property type="entry name" value="ALDEHYDE_DEHYDR_CYS"/>
    <property type="match status" value="1"/>
</dbReference>
<dbReference type="RefSeq" id="WP_146301513.1">
    <property type="nucleotide sequence ID" value="NZ_CP042301.2"/>
</dbReference>
<sequence>MLQKTSHFMRQANLIGGEWVEADSGATLDVTNPANGQKIGTVPKSGKAETRRAIKAAEKAFHSWKKTSANDRAKLLRKLHDVIMDNQDALAELLTMEQGKSLAEAKGEVAISAAYILWFAEEGRRTYGDVVPSPWADRRILVTKEPVGVIAAITPWNFPSSMLARKIGPALAAGCTSVVKPASQTPYSGLAWGALCEEAGFPKGVVNIVTGSAGEIGDELCTNPLVKKITFTGSTEVGKLLIEKSASTVKKVSMELGGNAPFIVFDDADIDRAVEGAMVAKYRNSGQTCVCTNRFFVQSGVYDQFVDKLAAASKKLKVGAGLDEGTQQGPLIDVKAVEKVEELIGDATSKGARVVTGGKRHELGGSFFEPTVISGATTAMRVMKEEIFGPVAPVFRFDKEEEAVAMANDTEFGLACYFYSGDLGRVFRVTEALKYGMVGVNEGLITTVEAPFGGVKESGLGREGGHQGIDDYLDTKYVCIGGLGL</sequence>
<reference evidence="6" key="1">
    <citation type="submission" date="2020-04" db="EMBL/GenBank/DDBJ databases">
        <title>Nitratireductor sp. nov. isolated from mangrove soil.</title>
        <authorList>
            <person name="Ye Y."/>
        </authorList>
    </citation>
    <scope>NUCLEOTIDE SEQUENCE</scope>
    <source>
        <strain evidence="6">SY7</strain>
    </source>
</reference>
<dbReference type="InterPro" id="IPR016162">
    <property type="entry name" value="Ald_DH_N"/>
</dbReference>
<evidence type="ECO:0000259" key="5">
    <source>
        <dbReference type="Pfam" id="PF00171"/>
    </source>
</evidence>
<dbReference type="InterPro" id="IPR015590">
    <property type="entry name" value="Aldehyde_DH_dom"/>
</dbReference>
<evidence type="ECO:0000256" key="1">
    <source>
        <dbReference type="ARBA" id="ARBA00009986"/>
    </source>
</evidence>